<accession>A0A1I8B8X1</accession>
<reference evidence="2" key="1">
    <citation type="submission" date="2016-11" db="UniProtKB">
        <authorList>
            <consortium name="WormBaseParasite"/>
        </authorList>
    </citation>
    <scope>IDENTIFICATION</scope>
</reference>
<dbReference type="AlphaFoldDB" id="A0A1I8B8X1"/>
<dbReference type="WBParaSite" id="MhA1_Contig1584.frz3.gene10">
    <property type="protein sequence ID" value="MhA1_Contig1584.frz3.gene10"/>
    <property type="gene ID" value="MhA1_Contig1584.frz3.gene10"/>
</dbReference>
<sequence length="138" mass="16251">MEFIGDEDTKAFFANLGGSYSNEEESDSSVSGDDVINDTAEFFDQLELAHPDDKSVCENVSEEVNEDISVNEYISEEKFDELLLKWRELQDKKRKFFTTEVKKMEVDVLSDRMKKFSCKWSEYEDETKRELRKELELM</sequence>
<dbReference type="Proteomes" id="UP000095281">
    <property type="component" value="Unplaced"/>
</dbReference>
<name>A0A1I8B8X1_MELHA</name>
<organism evidence="1 2">
    <name type="scientific">Meloidogyne hapla</name>
    <name type="common">Root-knot nematode worm</name>
    <dbReference type="NCBI Taxonomy" id="6305"/>
    <lineage>
        <taxon>Eukaryota</taxon>
        <taxon>Metazoa</taxon>
        <taxon>Ecdysozoa</taxon>
        <taxon>Nematoda</taxon>
        <taxon>Chromadorea</taxon>
        <taxon>Rhabditida</taxon>
        <taxon>Tylenchina</taxon>
        <taxon>Tylenchomorpha</taxon>
        <taxon>Tylenchoidea</taxon>
        <taxon>Meloidogynidae</taxon>
        <taxon>Meloidogyninae</taxon>
        <taxon>Meloidogyne</taxon>
    </lineage>
</organism>
<proteinExistence type="predicted"/>
<keyword evidence="1" id="KW-1185">Reference proteome</keyword>
<evidence type="ECO:0000313" key="2">
    <source>
        <dbReference type="WBParaSite" id="MhA1_Contig1584.frz3.gene10"/>
    </source>
</evidence>
<evidence type="ECO:0000313" key="1">
    <source>
        <dbReference type="Proteomes" id="UP000095281"/>
    </source>
</evidence>
<protein>
    <submittedName>
        <fullName evidence="2">Clathrin light chain</fullName>
    </submittedName>
</protein>